<keyword evidence="6 9" id="KW-1015">Disulfide bond</keyword>
<dbReference type="Gene3D" id="2.10.50.10">
    <property type="entry name" value="Tumor Necrosis Factor Receptor, subunit A, domain 2"/>
    <property type="match status" value="3"/>
</dbReference>
<keyword evidence="14" id="KW-1185">Reference proteome</keyword>
<dbReference type="SUPFAM" id="SSF47986">
    <property type="entry name" value="DEATH domain"/>
    <property type="match status" value="1"/>
</dbReference>
<feature type="compositionally biased region" description="Basic and acidic residues" evidence="10">
    <location>
        <begin position="305"/>
        <end position="314"/>
    </location>
</feature>
<evidence type="ECO:0000313" key="15">
    <source>
        <dbReference type="RefSeq" id="XP_054854044.1"/>
    </source>
</evidence>
<keyword evidence="2" id="KW-0053">Apoptosis</keyword>
<evidence type="ECO:0000256" key="7">
    <source>
        <dbReference type="ARBA" id="ARBA00023170"/>
    </source>
</evidence>
<dbReference type="InterPro" id="IPR000488">
    <property type="entry name" value="Death_dom"/>
</dbReference>
<evidence type="ECO:0000256" key="4">
    <source>
        <dbReference type="ARBA" id="ARBA00022737"/>
    </source>
</evidence>
<dbReference type="GO" id="GO:0043065">
    <property type="term" value="P:positive regulation of apoptotic process"/>
    <property type="evidence" value="ECO:0007669"/>
    <property type="project" value="TreeGrafter"/>
</dbReference>
<dbReference type="CTD" id="8795"/>
<dbReference type="GeneID" id="129342362"/>
<feature type="domain" description="TNFR-Cys" evidence="13">
    <location>
        <begin position="142"/>
        <end position="183"/>
    </location>
</feature>
<name>A0AA97LG13_EUBMA</name>
<evidence type="ECO:0000256" key="2">
    <source>
        <dbReference type="ARBA" id="ARBA00022703"/>
    </source>
</evidence>
<dbReference type="InterPro" id="IPR052491">
    <property type="entry name" value="TNFRSF10"/>
</dbReference>
<feature type="disulfide bond" evidence="9">
    <location>
        <begin position="185"/>
        <end position="200"/>
    </location>
</feature>
<reference evidence="15" key="1">
    <citation type="submission" date="2025-08" db="UniProtKB">
        <authorList>
            <consortium name="RefSeq"/>
        </authorList>
    </citation>
    <scope>IDENTIFICATION</scope>
    <source>
        <tissue evidence="15">Blood</tissue>
    </source>
</reference>
<comment type="caution">
    <text evidence="9">Lacks conserved residue(s) required for the propagation of feature annotation.</text>
</comment>
<comment type="subcellular location">
    <subcellularLocation>
        <location evidence="1">Membrane</location>
    </subcellularLocation>
</comment>
<feature type="region of interest" description="Disordered" evidence="10">
    <location>
        <begin position="1"/>
        <end position="23"/>
    </location>
</feature>
<dbReference type="KEGG" id="emc:129342362"/>
<feature type="repeat" description="TNFR-Cys" evidence="9">
    <location>
        <begin position="184"/>
        <end position="225"/>
    </location>
</feature>
<evidence type="ECO:0000256" key="9">
    <source>
        <dbReference type="PROSITE-ProRule" id="PRU00206"/>
    </source>
</evidence>
<feature type="domain" description="Death" evidence="12">
    <location>
        <begin position="363"/>
        <end position="431"/>
    </location>
</feature>
<dbReference type="InterPro" id="IPR011029">
    <property type="entry name" value="DEATH-like_dom_sf"/>
</dbReference>
<dbReference type="RefSeq" id="XP_054854044.1">
    <property type="nucleotide sequence ID" value="XM_054998069.1"/>
</dbReference>
<dbReference type="FunFam" id="2.10.50.10:FF:000004">
    <property type="entry name" value="Tumor necrosis factor receptor superfamily member 6"/>
    <property type="match status" value="1"/>
</dbReference>
<keyword evidence="8" id="KW-0325">Glycoprotein</keyword>
<dbReference type="PROSITE" id="PS50017">
    <property type="entry name" value="DEATH_DOMAIN"/>
    <property type="match status" value="1"/>
</dbReference>
<feature type="transmembrane region" description="Helical" evidence="11">
    <location>
        <begin position="245"/>
        <end position="266"/>
    </location>
</feature>
<dbReference type="PANTHER" id="PTHR46330:SF17">
    <property type="entry name" value="TUMOR NECROSIS FACTOR RECEPTOR SUPERFAMILY, MEMBER 10B"/>
    <property type="match status" value="1"/>
</dbReference>
<organism evidence="14 15">
    <name type="scientific">Eublepharis macularius</name>
    <name type="common">Leopard gecko</name>
    <name type="synonym">Cyrtodactylus macularius</name>
    <dbReference type="NCBI Taxonomy" id="481883"/>
    <lineage>
        <taxon>Eukaryota</taxon>
        <taxon>Metazoa</taxon>
        <taxon>Chordata</taxon>
        <taxon>Craniata</taxon>
        <taxon>Vertebrata</taxon>
        <taxon>Euteleostomi</taxon>
        <taxon>Lepidosauria</taxon>
        <taxon>Squamata</taxon>
        <taxon>Bifurcata</taxon>
        <taxon>Gekkota</taxon>
        <taxon>Eublepharidae</taxon>
        <taxon>Eublepharinae</taxon>
        <taxon>Eublepharis</taxon>
    </lineage>
</organism>
<dbReference type="AlphaFoldDB" id="A0AA97LG13"/>
<protein>
    <submittedName>
        <fullName evidence="15">Tumor necrosis factor receptor superfamily member 10B</fullName>
    </submittedName>
</protein>
<keyword evidence="3" id="KW-0732">Signal</keyword>
<sequence>MRYRHTERAQRSQLAGGNPSGAKYSETRPCAFGAGVLGLRRRCSAALARHVSNSPGASGPLAGSLPPDAVNDTLADYTQHHSVHCKAKALSISRKTSPVVSAQSGEASEFYEYQGRLCKMCPAGHFVLQECKTAGSESICQLCPSDYFTTHWNAFHACAPCKICRSLDEVELKSCNRTSNTECACKEGTFCFPDQPCETCHKCRLRCPDGEVMEKHCTPQSDIQCRPVQTSSPPPPSGKSNSKTLILSLCGIIMVIIAGIIIFLMYKRRRNPRWCFRGHTTNRANSIHSKTVLWLQTKFICGQQESKDNERNTEVDLAPQPSWPKRAGPSAARQPEEAIPLQKEEERRKLIPVGEKDPAEILLRSFYTFVEEVPLNKWQSYMMVLGLTLNEIEIAQANFRNSVAEQHFQMLRIWQEKNGKGASLDTLLETLCDPNVNLKGVEVKIRKSLIFKHLYAYEE</sequence>
<evidence type="ECO:0000256" key="10">
    <source>
        <dbReference type="SAM" id="MobiDB-lite"/>
    </source>
</evidence>
<feature type="region of interest" description="Disordered" evidence="10">
    <location>
        <begin position="305"/>
        <end position="341"/>
    </location>
</feature>
<dbReference type="SMART" id="SM00208">
    <property type="entry name" value="TNFR"/>
    <property type="match status" value="3"/>
</dbReference>
<gene>
    <name evidence="15" type="primary">TNFRSF10B</name>
</gene>
<dbReference type="GO" id="GO:0009986">
    <property type="term" value="C:cell surface"/>
    <property type="evidence" value="ECO:0007669"/>
    <property type="project" value="TreeGrafter"/>
</dbReference>
<dbReference type="Gene3D" id="1.10.533.10">
    <property type="entry name" value="Death Domain, Fas"/>
    <property type="match status" value="1"/>
</dbReference>
<keyword evidence="4" id="KW-0677">Repeat</keyword>
<evidence type="ECO:0000256" key="8">
    <source>
        <dbReference type="ARBA" id="ARBA00023180"/>
    </source>
</evidence>
<dbReference type="Proteomes" id="UP001190640">
    <property type="component" value="Chromosome 14"/>
</dbReference>
<evidence type="ECO:0000256" key="11">
    <source>
        <dbReference type="SAM" id="Phobius"/>
    </source>
</evidence>
<dbReference type="PANTHER" id="PTHR46330">
    <property type="entry name" value="TUMOR NECROSIS FACTOR RECEPTOR SUPERFAMILY MEMBER 10B"/>
    <property type="match status" value="1"/>
</dbReference>
<proteinExistence type="predicted"/>
<dbReference type="PROSITE" id="PS50050">
    <property type="entry name" value="TNFR_NGFR_2"/>
    <property type="match status" value="2"/>
</dbReference>
<dbReference type="SMART" id="SM00005">
    <property type="entry name" value="DEATH"/>
    <property type="match status" value="1"/>
</dbReference>
<evidence type="ECO:0000256" key="1">
    <source>
        <dbReference type="ARBA" id="ARBA00004370"/>
    </source>
</evidence>
<keyword evidence="5 11" id="KW-0472">Membrane</keyword>
<keyword evidence="7 15" id="KW-0675">Receptor</keyword>
<feature type="disulfide bond" evidence="9">
    <location>
        <begin position="143"/>
        <end position="158"/>
    </location>
</feature>
<dbReference type="SUPFAM" id="SSF57586">
    <property type="entry name" value="TNF receptor-like"/>
    <property type="match status" value="2"/>
</dbReference>
<feature type="disulfide bond" evidence="9">
    <location>
        <begin position="207"/>
        <end position="225"/>
    </location>
</feature>
<dbReference type="GO" id="GO:0036462">
    <property type="term" value="P:TRAIL-activated apoptotic signaling pathway"/>
    <property type="evidence" value="ECO:0007669"/>
    <property type="project" value="TreeGrafter"/>
</dbReference>
<dbReference type="GO" id="GO:0005886">
    <property type="term" value="C:plasma membrane"/>
    <property type="evidence" value="ECO:0007669"/>
    <property type="project" value="TreeGrafter"/>
</dbReference>
<feature type="compositionally biased region" description="Basic and acidic residues" evidence="10">
    <location>
        <begin position="1"/>
        <end position="10"/>
    </location>
</feature>
<keyword evidence="11" id="KW-0812">Transmembrane</keyword>
<evidence type="ECO:0000259" key="12">
    <source>
        <dbReference type="PROSITE" id="PS50017"/>
    </source>
</evidence>
<feature type="repeat" description="TNFR-Cys" evidence="9">
    <location>
        <begin position="142"/>
        <end position="183"/>
    </location>
</feature>
<evidence type="ECO:0000259" key="13">
    <source>
        <dbReference type="PROSITE" id="PS50050"/>
    </source>
</evidence>
<dbReference type="InterPro" id="IPR001368">
    <property type="entry name" value="TNFR/NGFR_Cys_rich_reg"/>
</dbReference>
<dbReference type="Pfam" id="PF00531">
    <property type="entry name" value="Death"/>
    <property type="match status" value="1"/>
</dbReference>
<keyword evidence="11" id="KW-1133">Transmembrane helix</keyword>
<evidence type="ECO:0000256" key="3">
    <source>
        <dbReference type="ARBA" id="ARBA00022729"/>
    </source>
</evidence>
<evidence type="ECO:0000313" key="14">
    <source>
        <dbReference type="Proteomes" id="UP001190640"/>
    </source>
</evidence>
<evidence type="ECO:0000256" key="6">
    <source>
        <dbReference type="ARBA" id="ARBA00023157"/>
    </source>
</evidence>
<dbReference type="GO" id="GO:0004888">
    <property type="term" value="F:transmembrane signaling receptor activity"/>
    <property type="evidence" value="ECO:0007669"/>
    <property type="project" value="UniProtKB-ARBA"/>
</dbReference>
<evidence type="ECO:0000256" key="5">
    <source>
        <dbReference type="ARBA" id="ARBA00023136"/>
    </source>
</evidence>
<feature type="domain" description="TNFR-Cys" evidence="13">
    <location>
        <begin position="184"/>
        <end position="225"/>
    </location>
</feature>
<accession>A0AA97LG13</accession>
<dbReference type="Pfam" id="PF00020">
    <property type="entry name" value="TNFR_c6"/>
    <property type="match status" value="2"/>
</dbReference>